<gene>
    <name evidence="2" type="ORF">F9K24_01760</name>
</gene>
<comment type="caution">
    <text evidence="2">The sequence shown here is derived from an EMBL/GenBank/DDBJ whole genome shotgun (WGS) entry which is preliminary data.</text>
</comment>
<name>A0A833LZ05_9LEPT</name>
<dbReference type="Pfam" id="PF01636">
    <property type="entry name" value="APH"/>
    <property type="match status" value="1"/>
</dbReference>
<dbReference type="Gene3D" id="3.30.200.20">
    <property type="entry name" value="Phosphorylase Kinase, domain 1"/>
    <property type="match status" value="1"/>
</dbReference>
<dbReference type="SUPFAM" id="SSF56112">
    <property type="entry name" value="Protein kinase-like (PK-like)"/>
    <property type="match status" value="1"/>
</dbReference>
<sequence>MTIDPLRQRLSELQPFLSRNGFDFEKAAALADEGSARRYWRVQSAGGSAILCLDHPFQIESSDFVQIGRFLKKEGAAVPSIIDLDERGWLLLEDAGAESLDSLYRKDRQAGELAYTAAIDELARWHRLTAPIVVAGRFFDFDKLWWEMEFLFARLDRLSGRLQRDLRPSFELQMFLRSVCEHLGKSEPRVFTHRDFHARNIMIPDPSNPQRIVFIDFQDARMGLPWYDLSSLLYDPYSDLTMEQRRHWLDYYRSITDRRPGEDGNRYYLQALQRIFKALGSYLFLTFEKEKPFYVHSIEPALRRLEEIVLLGHFPDTVFLFVKDMRTLHLDALQDLAQRIASPA</sequence>
<dbReference type="Gene3D" id="3.90.1200.10">
    <property type="match status" value="1"/>
</dbReference>
<organism evidence="2 3">
    <name type="scientific">Leptonema illini</name>
    <dbReference type="NCBI Taxonomy" id="183"/>
    <lineage>
        <taxon>Bacteria</taxon>
        <taxon>Pseudomonadati</taxon>
        <taxon>Spirochaetota</taxon>
        <taxon>Spirochaetia</taxon>
        <taxon>Leptospirales</taxon>
        <taxon>Leptospiraceae</taxon>
        <taxon>Leptonema</taxon>
    </lineage>
</organism>
<evidence type="ECO:0000259" key="1">
    <source>
        <dbReference type="Pfam" id="PF01636"/>
    </source>
</evidence>
<dbReference type="GO" id="GO:0016740">
    <property type="term" value="F:transferase activity"/>
    <property type="evidence" value="ECO:0007669"/>
    <property type="project" value="UniProtKB-KW"/>
</dbReference>
<evidence type="ECO:0000313" key="3">
    <source>
        <dbReference type="Proteomes" id="UP000460298"/>
    </source>
</evidence>
<accession>A0A833LZ05</accession>
<dbReference type="AlphaFoldDB" id="A0A833LZ05"/>
<dbReference type="InterPro" id="IPR011009">
    <property type="entry name" value="Kinase-like_dom_sf"/>
</dbReference>
<dbReference type="EMBL" id="WBUI01000001">
    <property type="protein sequence ID" value="KAB2935479.1"/>
    <property type="molecule type" value="Genomic_DNA"/>
</dbReference>
<dbReference type="InterPro" id="IPR002575">
    <property type="entry name" value="Aminoglycoside_PTrfase"/>
</dbReference>
<proteinExistence type="predicted"/>
<protein>
    <submittedName>
        <fullName evidence="2">Phosphotransferase</fullName>
    </submittedName>
</protein>
<dbReference type="Proteomes" id="UP000460298">
    <property type="component" value="Unassembled WGS sequence"/>
</dbReference>
<feature type="domain" description="Aminoglycoside phosphotransferase" evidence="1">
    <location>
        <begin position="29"/>
        <end position="257"/>
    </location>
</feature>
<evidence type="ECO:0000313" key="2">
    <source>
        <dbReference type="EMBL" id="KAB2935479.1"/>
    </source>
</evidence>
<reference evidence="2 3" key="1">
    <citation type="submission" date="2019-10" db="EMBL/GenBank/DDBJ databases">
        <title>Extracellular Electron Transfer in a Candidatus Methanoperedens spp. Enrichment Culture.</title>
        <authorList>
            <person name="Berger S."/>
            <person name="Rangel Shaw D."/>
            <person name="Berben T."/>
            <person name="In 'T Zandt M."/>
            <person name="Frank J."/>
            <person name="Reimann J."/>
            <person name="Jetten M.S.M."/>
            <person name="Welte C.U."/>
        </authorList>
    </citation>
    <scope>NUCLEOTIDE SEQUENCE [LARGE SCALE GENOMIC DNA]</scope>
    <source>
        <strain evidence="2">SB12</strain>
    </source>
</reference>
<keyword evidence="2" id="KW-0808">Transferase</keyword>